<evidence type="ECO:0000313" key="2">
    <source>
        <dbReference type="Proteomes" id="UP001153714"/>
    </source>
</evidence>
<dbReference type="PANTHER" id="PTHR15922:SF2">
    <property type="entry name" value="NBAS SUBUNIT OF NRZ TETHERING COMPLEX"/>
    <property type="match status" value="1"/>
</dbReference>
<accession>A0A9N9RHK4</accession>
<dbReference type="PANTHER" id="PTHR15922">
    <property type="entry name" value="NEUROBLASTOMA-AMPLIFIED SEQUENCE"/>
    <property type="match status" value="1"/>
</dbReference>
<sequence>MTLIEECLKTDPNAYMASHKLLKLAKLLRIAGDDEHTREAQVLVCVGGAACAAGGWGAAGEAARRLAALQHAPAAPLLAHVAARATAHADPALRRLLLAAAAHALPAAALEDVLRDRYTPRAIMPHSNGQTYIG</sequence>
<dbReference type="GO" id="GO:0000149">
    <property type="term" value="F:SNARE binding"/>
    <property type="evidence" value="ECO:0007669"/>
    <property type="project" value="TreeGrafter"/>
</dbReference>
<reference evidence="1" key="1">
    <citation type="submission" date="2021-12" db="EMBL/GenBank/DDBJ databases">
        <authorList>
            <person name="King R."/>
        </authorList>
    </citation>
    <scope>NUCLEOTIDE SEQUENCE</scope>
</reference>
<dbReference type="Proteomes" id="UP001153714">
    <property type="component" value="Chromosome 9"/>
</dbReference>
<proteinExistence type="predicted"/>
<reference evidence="1" key="2">
    <citation type="submission" date="2022-10" db="EMBL/GenBank/DDBJ databases">
        <authorList>
            <consortium name="ENA_rothamsted_submissions"/>
            <consortium name="culmorum"/>
            <person name="King R."/>
        </authorList>
    </citation>
    <scope>NUCLEOTIDE SEQUENCE</scope>
</reference>
<dbReference type="GO" id="GO:0006890">
    <property type="term" value="P:retrograde vesicle-mediated transport, Golgi to endoplasmic reticulum"/>
    <property type="evidence" value="ECO:0007669"/>
    <property type="project" value="TreeGrafter"/>
</dbReference>
<protein>
    <submittedName>
        <fullName evidence="1">Uncharacterized protein</fullName>
    </submittedName>
</protein>
<dbReference type="AlphaFoldDB" id="A0A9N9RHK4"/>
<dbReference type="GO" id="GO:0070939">
    <property type="term" value="C:Dsl1/NZR complex"/>
    <property type="evidence" value="ECO:0007669"/>
    <property type="project" value="TreeGrafter"/>
</dbReference>
<gene>
    <name evidence="1" type="ORF">DIATSA_LOCUS14038</name>
</gene>
<name>A0A9N9RHK4_9NEOP</name>
<dbReference type="EMBL" id="OU893340">
    <property type="protein sequence ID" value="CAG9796890.1"/>
    <property type="molecule type" value="Genomic_DNA"/>
</dbReference>
<evidence type="ECO:0000313" key="1">
    <source>
        <dbReference type="EMBL" id="CAG9796890.1"/>
    </source>
</evidence>
<keyword evidence="2" id="KW-1185">Reference proteome</keyword>
<organism evidence="1 2">
    <name type="scientific">Diatraea saccharalis</name>
    <name type="common">sugarcane borer</name>
    <dbReference type="NCBI Taxonomy" id="40085"/>
    <lineage>
        <taxon>Eukaryota</taxon>
        <taxon>Metazoa</taxon>
        <taxon>Ecdysozoa</taxon>
        <taxon>Arthropoda</taxon>
        <taxon>Hexapoda</taxon>
        <taxon>Insecta</taxon>
        <taxon>Pterygota</taxon>
        <taxon>Neoptera</taxon>
        <taxon>Endopterygota</taxon>
        <taxon>Lepidoptera</taxon>
        <taxon>Glossata</taxon>
        <taxon>Ditrysia</taxon>
        <taxon>Pyraloidea</taxon>
        <taxon>Crambidae</taxon>
        <taxon>Crambinae</taxon>
        <taxon>Diatraea</taxon>
    </lineage>
</organism>